<organism evidence="2 3">
    <name type="scientific">Neptuniibacter pectenicola</name>
    <dbReference type="NCBI Taxonomy" id="1806669"/>
    <lineage>
        <taxon>Bacteria</taxon>
        <taxon>Pseudomonadati</taxon>
        <taxon>Pseudomonadota</taxon>
        <taxon>Gammaproteobacteria</taxon>
        <taxon>Oceanospirillales</taxon>
        <taxon>Oceanospirillaceae</taxon>
        <taxon>Neptuniibacter</taxon>
    </lineage>
</organism>
<name>A0ABU9TM82_9GAMM</name>
<evidence type="ECO:0000313" key="3">
    <source>
        <dbReference type="Proteomes" id="UP001449225"/>
    </source>
</evidence>
<feature type="compositionally biased region" description="Polar residues" evidence="1">
    <location>
        <begin position="1"/>
        <end position="10"/>
    </location>
</feature>
<accession>A0ABU9TM82</accession>
<dbReference type="EMBL" id="JBBMRA010000001">
    <property type="protein sequence ID" value="MEM5534833.1"/>
    <property type="molecule type" value="Genomic_DNA"/>
</dbReference>
<dbReference type="RefSeq" id="WP_067984526.1">
    <property type="nucleotide sequence ID" value="NZ_JBBMRA010000001.1"/>
</dbReference>
<comment type="caution">
    <text evidence="2">The sequence shown here is derived from an EMBL/GenBank/DDBJ whole genome shotgun (WGS) entry which is preliminary data.</text>
</comment>
<proteinExistence type="predicted"/>
<reference evidence="2 3" key="1">
    <citation type="submission" date="2024-03" db="EMBL/GenBank/DDBJ databases">
        <title>Community enrichment and isolation of bacterial strains for fucoidan degradation.</title>
        <authorList>
            <person name="Sichert A."/>
        </authorList>
    </citation>
    <scope>NUCLEOTIDE SEQUENCE [LARGE SCALE GENOMIC DNA]</scope>
    <source>
        <strain evidence="2 3">AS76</strain>
    </source>
</reference>
<feature type="region of interest" description="Disordered" evidence="1">
    <location>
        <begin position="1"/>
        <end position="38"/>
    </location>
</feature>
<protein>
    <recommendedName>
        <fullName evidence="4">Terminase small subunit</fullName>
    </recommendedName>
</protein>
<dbReference type="Proteomes" id="UP001449225">
    <property type="component" value="Unassembled WGS sequence"/>
</dbReference>
<gene>
    <name evidence="2" type="ORF">WNY58_00380</name>
</gene>
<sequence length="139" mass="15737">MSQDSETNKPGSRKGIGQVTTEPKSIKSEPPELTPQQQALRQAVITEFRSKKIKAFVAKQVKHINANRQVADGIRFLFDENGLPPANAPLEDIISERKKIESEIRWFEAMANEMRGRLVQIKEIEELALEMIENPPADE</sequence>
<keyword evidence="3" id="KW-1185">Reference proteome</keyword>
<evidence type="ECO:0000256" key="1">
    <source>
        <dbReference type="SAM" id="MobiDB-lite"/>
    </source>
</evidence>
<evidence type="ECO:0008006" key="4">
    <source>
        <dbReference type="Google" id="ProtNLM"/>
    </source>
</evidence>
<evidence type="ECO:0000313" key="2">
    <source>
        <dbReference type="EMBL" id="MEM5534833.1"/>
    </source>
</evidence>